<organism evidence="1 2">
    <name type="scientific">Actinokineospora spheciospongiae</name>
    <dbReference type="NCBI Taxonomy" id="909613"/>
    <lineage>
        <taxon>Bacteria</taxon>
        <taxon>Bacillati</taxon>
        <taxon>Actinomycetota</taxon>
        <taxon>Actinomycetes</taxon>
        <taxon>Pseudonocardiales</taxon>
        <taxon>Pseudonocardiaceae</taxon>
        <taxon>Actinokineospora</taxon>
    </lineage>
</organism>
<evidence type="ECO:0000313" key="2">
    <source>
        <dbReference type="Proteomes" id="UP000019277"/>
    </source>
</evidence>
<accession>W7IPW1</accession>
<dbReference type="RefSeq" id="WP_035280381.1">
    <property type="nucleotide sequence ID" value="NZ_AYXG01000065.1"/>
</dbReference>
<sequence>MTAPQPFTEVVLITGATSGLGAARTRYGATGSHEGAPARLLAESAVTTSTLDLAERLRLVAATAGRLQVGSPHP</sequence>
<comment type="caution">
    <text evidence="1">The sequence shown here is derived from an EMBL/GenBank/DDBJ whole genome shotgun (WGS) entry which is preliminary data.</text>
</comment>
<dbReference type="AlphaFoldDB" id="W7IPW1"/>
<proteinExistence type="predicted"/>
<dbReference type="EMBL" id="AYXG01000065">
    <property type="protein sequence ID" value="EWC62915.1"/>
    <property type="molecule type" value="Genomic_DNA"/>
</dbReference>
<dbReference type="Proteomes" id="UP000019277">
    <property type="component" value="Unassembled WGS sequence"/>
</dbReference>
<keyword evidence="2" id="KW-1185">Reference proteome</keyword>
<dbReference type="STRING" id="909613.UO65_1749"/>
<evidence type="ECO:0000313" key="1">
    <source>
        <dbReference type="EMBL" id="EWC62915.1"/>
    </source>
</evidence>
<reference evidence="1 2" key="1">
    <citation type="journal article" date="2014" name="Genome Announc.">
        <title>Draft Genome Sequence of the Antitrypanosomally Active Sponge-Associated Bacterium Actinokineospora sp. Strain EG49.</title>
        <authorList>
            <person name="Harjes J."/>
            <person name="Ryu T."/>
            <person name="Abdelmohsen U.R."/>
            <person name="Moitinho-Silva L."/>
            <person name="Horn H."/>
            <person name="Ravasi T."/>
            <person name="Hentschel U."/>
        </authorList>
    </citation>
    <scope>NUCLEOTIDE SEQUENCE [LARGE SCALE GENOMIC DNA]</scope>
    <source>
        <strain evidence="1 2">EG49</strain>
    </source>
</reference>
<name>W7IPW1_9PSEU</name>
<gene>
    <name evidence="1" type="ORF">UO65_1749</name>
</gene>
<protein>
    <submittedName>
        <fullName evidence="1">Uncharacterized protein</fullName>
    </submittedName>
</protein>